<organism evidence="3 4">
    <name type="scientific">Streptomyces lateritius</name>
    <dbReference type="NCBI Taxonomy" id="67313"/>
    <lineage>
        <taxon>Bacteria</taxon>
        <taxon>Bacillati</taxon>
        <taxon>Actinomycetota</taxon>
        <taxon>Actinomycetes</taxon>
        <taxon>Kitasatosporales</taxon>
        <taxon>Streptomycetaceae</taxon>
        <taxon>Streptomyces</taxon>
    </lineage>
</organism>
<sequence>MAEPPADGARQRPATRRREREAGGARETRIKVSYNDDEHAIVKAAAERDRQATASWIGRVALVVAEEIVVPTPVNAKAVVGELIEARKQLKRIGVNYNQIAKVLNSEGEVPGPQMIAVHEALVSAICRLDEATLQVMRERKERG</sequence>
<feature type="region of interest" description="Disordered" evidence="1">
    <location>
        <begin position="1"/>
        <end position="29"/>
    </location>
</feature>
<evidence type="ECO:0000259" key="2">
    <source>
        <dbReference type="Pfam" id="PF05713"/>
    </source>
</evidence>
<reference evidence="3 4" key="1">
    <citation type="submission" date="2024-10" db="EMBL/GenBank/DDBJ databases">
        <title>The Natural Products Discovery Center: Release of the First 8490 Sequenced Strains for Exploring Actinobacteria Biosynthetic Diversity.</title>
        <authorList>
            <person name="Kalkreuter E."/>
            <person name="Kautsar S.A."/>
            <person name="Yang D."/>
            <person name="Bader C.D."/>
            <person name="Teijaro C.N."/>
            <person name="Fluegel L."/>
            <person name="Davis C.M."/>
            <person name="Simpson J.R."/>
            <person name="Lauterbach L."/>
            <person name="Steele A.D."/>
            <person name="Gui C."/>
            <person name="Meng S."/>
            <person name="Li G."/>
            <person name="Viehrig K."/>
            <person name="Ye F."/>
            <person name="Su P."/>
            <person name="Kiefer A.F."/>
            <person name="Nichols A."/>
            <person name="Cepeda A.J."/>
            <person name="Yan W."/>
            <person name="Fan B."/>
            <person name="Jiang Y."/>
            <person name="Adhikari A."/>
            <person name="Zheng C.-J."/>
            <person name="Schuster L."/>
            <person name="Cowan T.M."/>
            <person name="Smanski M.J."/>
            <person name="Chevrette M.G."/>
            <person name="De Carvalho L.P.S."/>
            <person name="Shen B."/>
        </authorList>
    </citation>
    <scope>NUCLEOTIDE SEQUENCE [LARGE SCALE GENOMIC DNA]</scope>
    <source>
        <strain evidence="3 4">NPDC015755</strain>
    </source>
</reference>
<gene>
    <name evidence="3" type="primary">mobC</name>
    <name evidence="3" type="ORF">ACF05T_28205</name>
</gene>
<evidence type="ECO:0000256" key="1">
    <source>
        <dbReference type="SAM" id="MobiDB-lite"/>
    </source>
</evidence>
<dbReference type="Pfam" id="PF05713">
    <property type="entry name" value="MobC"/>
    <property type="match status" value="1"/>
</dbReference>
<feature type="compositionally biased region" description="Basic and acidic residues" evidence="1">
    <location>
        <begin position="16"/>
        <end position="29"/>
    </location>
</feature>
<dbReference type="RefSeq" id="WP_391936849.1">
    <property type="nucleotide sequence ID" value="NZ_JBIBSM010000018.1"/>
</dbReference>
<proteinExistence type="predicted"/>
<feature type="domain" description="Bacterial mobilisation" evidence="2">
    <location>
        <begin position="89"/>
        <end position="122"/>
    </location>
</feature>
<dbReference type="Proteomes" id="UP001603013">
    <property type="component" value="Unassembled WGS sequence"/>
</dbReference>
<name>A0ABW6YK55_9ACTN</name>
<evidence type="ECO:0000313" key="3">
    <source>
        <dbReference type="EMBL" id="MFF8279940.1"/>
    </source>
</evidence>
<protein>
    <submittedName>
        <fullName evidence="3">Plasmid mobilization relaxosome protein MobC</fullName>
    </submittedName>
</protein>
<evidence type="ECO:0000313" key="4">
    <source>
        <dbReference type="Proteomes" id="UP001603013"/>
    </source>
</evidence>
<comment type="caution">
    <text evidence="3">The sequence shown here is derived from an EMBL/GenBank/DDBJ whole genome shotgun (WGS) entry which is preliminary data.</text>
</comment>
<dbReference type="InterPro" id="IPR008687">
    <property type="entry name" value="MobC"/>
</dbReference>
<keyword evidence="4" id="KW-1185">Reference proteome</keyword>
<dbReference type="EMBL" id="JBIBSM010000018">
    <property type="protein sequence ID" value="MFF8279940.1"/>
    <property type="molecule type" value="Genomic_DNA"/>
</dbReference>
<accession>A0ABW6YK55</accession>